<reference evidence="2" key="1">
    <citation type="journal article" date="2011" name="Plant Physiol.">
        <title>Comprehensive sequence analysis of 24,783 barley full-length cDNAs derived from 12 clone libraries.</title>
        <authorList>
            <person name="Matsumoto T."/>
            <person name="Tanaka T."/>
            <person name="Sakai H."/>
            <person name="Amano N."/>
            <person name="Kanamori H."/>
            <person name="Kurita K."/>
            <person name="Kikuta A."/>
            <person name="Kamiya K."/>
            <person name="Yamamoto M."/>
            <person name="Ikawa H."/>
            <person name="Fujii N."/>
            <person name="Hori K."/>
            <person name="Itoh T."/>
            <person name="Sato K."/>
        </authorList>
    </citation>
    <scope>NUCLEOTIDE SEQUENCE</scope>
    <source>
        <tissue evidence="2">Shoot and root</tissue>
    </source>
</reference>
<protein>
    <submittedName>
        <fullName evidence="2">Predicted protein</fullName>
    </submittedName>
</protein>
<evidence type="ECO:0000313" key="2">
    <source>
        <dbReference type="EMBL" id="BAJ96610.1"/>
    </source>
</evidence>
<sequence length="366" mass="40728">MAFLTIVLIFCSLLFGCSANIIWDNNYNPNLNSEFSTTQGYFLPYISNGFALFDDFQLQEDVTSLTMQVLVGTISDSIGTSVSYSLYNDNNGIVGNLIMSSTSNIVAAKTGKKIYDYYPEWSICFAMSGISLSRQTTYWLKVITNDANQPFAQMFPASIKKLNAGYQIYDSNGQVYNVGDFNFRLSNDWAQCPQSATVTTSPMTSAQMTTSQLTSAEMTTAPMTTAQMTTSQMTTAKMTTAAMTTGRVTSQALTTGSYSQFVIRFTSNFVGEVVLQQPFSSSGITFMLNARTDRNIYIGRTLYITRTPYYSNPALIGCKFNARYVFAKATTIDGVSWYFPDTTFQFMTTKYYYYLEPLATVPVICS</sequence>
<name>F2DND9_HORVV</name>
<dbReference type="EMBL" id="AK365407">
    <property type="protein sequence ID" value="BAJ96610.1"/>
    <property type="molecule type" value="mRNA"/>
</dbReference>
<dbReference type="AlphaFoldDB" id="F2DND9"/>
<organism evidence="2">
    <name type="scientific">Hordeum vulgare subsp. vulgare</name>
    <name type="common">Domesticated barley</name>
    <dbReference type="NCBI Taxonomy" id="112509"/>
    <lineage>
        <taxon>Eukaryota</taxon>
        <taxon>Viridiplantae</taxon>
        <taxon>Streptophyta</taxon>
        <taxon>Embryophyta</taxon>
        <taxon>Tracheophyta</taxon>
        <taxon>Spermatophyta</taxon>
        <taxon>Magnoliopsida</taxon>
        <taxon>Liliopsida</taxon>
        <taxon>Poales</taxon>
        <taxon>Poaceae</taxon>
        <taxon>BOP clade</taxon>
        <taxon>Pooideae</taxon>
        <taxon>Triticodae</taxon>
        <taxon>Triticeae</taxon>
        <taxon>Hordeinae</taxon>
        <taxon>Hordeum</taxon>
    </lineage>
</organism>
<feature type="chain" id="PRO_5003275918" evidence="1">
    <location>
        <begin position="20"/>
        <end position="366"/>
    </location>
</feature>
<accession>F2DND9</accession>
<proteinExistence type="evidence at transcript level"/>
<feature type="signal peptide" evidence="1">
    <location>
        <begin position="1"/>
        <end position="19"/>
    </location>
</feature>
<keyword evidence="1" id="KW-0732">Signal</keyword>
<evidence type="ECO:0000256" key="1">
    <source>
        <dbReference type="SAM" id="SignalP"/>
    </source>
</evidence>